<dbReference type="InterPro" id="IPR037944">
    <property type="entry name" value="PRX5-like"/>
</dbReference>
<keyword evidence="6 7" id="KW-0560">Oxidoreductase</keyword>
<dbReference type="PANTHER" id="PTHR10430:SF16">
    <property type="entry name" value="PEROXIREDOXIN-5, MITOCHONDRIAL"/>
    <property type="match status" value="1"/>
</dbReference>
<keyword evidence="5 7" id="KW-0049">Antioxidant</keyword>
<evidence type="ECO:0000256" key="1">
    <source>
        <dbReference type="ARBA" id="ARBA00001711"/>
    </source>
</evidence>
<evidence type="ECO:0000313" key="10">
    <source>
        <dbReference type="Proteomes" id="UP000815325"/>
    </source>
</evidence>
<dbReference type="PROSITE" id="PS51352">
    <property type="entry name" value="THIOREDOXIN_2"/>
    <property type="match status" value="1"/>
</dbReference>
<evidence type="ECO:0000313" key="9">
    <source>
        <dbReference type="EMBL" id="KAF5831843.1"/>
    </source>
</evidence>
<proteinExistence type="inferred from homology"/>
<comment type="function">
    <text evidence="7">Thiol-specific peroxidase that catalyzes the reduction of hydrogen peroxide and organic hydroperoxides to water and alcohols, respectively. Plays a role in cell protection against oxidative stress by detoxifying peroxides.</text>
</comment>
<organism evidence="9 10">
    <name type="scientific">Dunaliella salina</name>
    <name type="common">Green alga</name>
    <name type="synonym">Protococcus salinus</name>
    <dbReference type="NCBI Taxonomy" id="3046"/>
    <lineage>
        <taxon>Eukaryota</taxon>
        <taxon>Viridiplantae</taxon>
        <taxon>Chlorophyta</taxon>
        <taxon>core chlorophytes</taxon>
        <taxon>Chlorophyceae</taxon>
        <taxon>CS clade</taxon>
        <taxon>Chlamydomonadales</taxon>
        <taxon>Dunaliellaceae</taxon>
        <taxon>Dunaliella</taxon>
    </lineage>
</organism>
<gene>
    <name evidence="9" type="ORF">DUNSADRAFT_12530</name>
</gene>
<name>A0ABQ7GB58_DUNSA</name>
<dbReference type="PANTHER" id="PTHR10430">
    <property type="entry name" value="PEROXIREDOXIN"/>
    <property type="match status" value="1"/>
</dbReference>
<dbReference type="InterPro" id="IPR013740">
    <property type="entry name" value="Redoxin"/>
</dbReference>
<keyword evidence="7" id="KW-0676">Redox-active center</keyword>
<sequence length="158" mass="16883">MPIKVGDKLPDVTLYEGNPGNGVKLHSVFAGKKGVLLAVPGAFTPGCSKTHVPGYLENFDKFKGAGADVIACIATNDPFVMGAWAQAQNTGDKIRMLSDMNGEAVKQMDVGFDAMGCLRYRRFSMVIQDNVVKALNLQDAGEMTCSLADPTLEQVAKL</sequence>
<dbReference type="InterPro" id="IPR036249">
    <property type="entry name" value="Thioredoxin-like_sf"/>
</dbReference>
<dbReference type="CDD" id="cd03013">
    <property type="entry name" value="PRX5_like"/>
    <property type="match status" value="1"/>
</dbReference>
<feature type="domain" description="Thioredoxin" evidence="8">
    <location>
        <begin position="3"/>
        <end position="158"/>
    </location>
</feature>
<reference evidence="9" key="1">
    <citation type="submission" date="2017-08" db="EMBL/GenBank/DDBJ databases">
        <authorList>
            <person name="Polle J.E."/>
            <person name="Barry K."/>
            <person name="Cushman J."/>
            <person name="Schmutz J."/>
            <person name="Tran D."/>
            <person name="Hathwaick L.T."/>
            <person name="Yim W.C."/>
            <person name="Jenkins J."/>
            <person name="Mckie-Krisberg Z.M."/>
            <person name="Prochnik S."/>
            <person name="Lindquist E."/>
            <person name="Dockter R.B."/>
            <person name="Adam C."/>
            <person name="Molina H."/>
            <person name="Bunkerborg J."/>
            <person name="Jin E."/>
            <person name="Buchheim M."/>
            <person name="Magnuson J."/>
        </authorList>
    </citation>
    <scope>NUCLEOTIDE SEQUENCE</scope>
    <source>
        <strain evidence="9">CCAP 19/18</strain>
    </source>
</reference>
<evidence type="ECO:0000256" key="2">
    <source>
        <dbReference type="ARBA" id="ARBA00010505"/>
    </source>
</evidence>
<keyword evidence="10" id="KW-1185">Reference proteome</keyword>
<dbReference type="Gene3D" id="3.40.30.10">
    <property type="entry name" value="Glutaredoxin"/>
    <property type="match status" value="1"/>
</dbReference>
<dbReference type="Proteomes" id="UP000815325">
    <property type="component" value="Unassembled WGS sequence"/>
</dbReference>
<protein>
    <recommendedName>
        <fullName evidence="3 7">Glutaredoxin-dependent peroxiredoxin</fullName>
        <ecNumber evidence="3 7">1.11.1.25</ecNumber>
    </recommendedName>
</protein>
<dbReference type="InterPro" id="IPR013766">
    <property type="entry name" value="Thioredoxin_domain"/>
</dbReference>
<dbReference type="EC" id="1.11.1.25" evidence="3 7"/>
<evidence type="ECO:0000256" key="6">
    <source>
        <dbReference type="ARBA" id="ARBA00023002"/>
    </source>
</evidence>
<keyword evidence="4 7" id="KW-0575">Peroxidase</keyword>
<evidence type="ECO:0000256" key="3">
    <source>
        <dbReference type="ARBA" id="ARBA00013016"/>
    </source>
</evidence>
<dbReference type="Pfam" id="PF08534">
    <property type="entry name" value="Redoxin"/>
    <property type="match status" value="1"/>
</dbReference>
<comment type="similarity">
    <text evidence="2 7">Belongs to the peroxiredoxin family. Prx5 subfamily.</text>
</comment>
<evidence type="ECO:0000256" key="7">
    <source>
        <dbReference type="RuleBase" id="RU366011"/>
    </source>
</evidence>
<evidence type="ECO:0000256" key="5">
    <source>
        <dbReference type="ARBA" id="ARBA00022862"/>
    </source>
</evidence>
<dbReference type="SUPFAM" id="SSF52833">
    <property type="entry name" value="Thioredoxin-like"/>
    <property type="match status" value="1"/>
</dbReference>
<dbReference type="EMBL" id="MU069917">
    <property type="protein sequence ID" value="KAF5831843.1"/>
    <property type="molecule type" value="Genomic_DNA"/>
</dbReference>
<evidence type="ECO:0000256" key="4">
    <source>
        <dbReference type="ARBA" id="ARBA00022559"/>
    </source>
</evidence>
<comment type="catalytic activity">
    <reaction evidence="1">
        <text>[glutaredoxin]-dithiol + a hydroperoxide = [glutaredoxin]-disulfide + an alcohol + H2O</text>
        <dbReference type="Rhea" id="RHEA:62624"/>
        <dbReference type="Rhea" id="RHEA-COMP:10729"/>
        <dbReference type="Rhea" id="RHEA-COMP:10730"/>
        <dbReference type="ChEBI" id="CHEBI:15377"/>
        <dbReference type="ChEBI" id="CHEBI:29950"/>
        <dbReference type="ChEBI" id="CHEBI:30879"/>
        <dbReference type="ChEBI" id="CHEBI:35924"/>
        <dbReference type="ChEBI" id="CHEBI:50058"/>
        <dbReference type="EC" id="1.11.1.25"/>
    </reaction>
</comment>
<comment type="caution">
    <text evidence="9">The sequence shown here is derived from an EMBL/GenBank/DDBJ whole genome shotgun (WGS) entry which is preliminary data.</text>
</comment>
<accession>A0ABQ7GB58</accession>
<evidence type="ECO:0000259" key="8">
    <source>
        <dbReference type="PROSITE" id="PS51352"/>
    </source>
</evidence>